<dbReference type="AlphaFoldDB" id="A0A0C3CAG9"/>
<evidence type="ECO:0000313" key="1">
    <source>
        <dbReference type="EMBL" id="KIM41204.1"/>
    </source>
</evidence>
<name>A0A0C3CAG9_HEBCY</name>
<reference evidence="2" key="2">
    <citation type="submission" date="2015-01" db="EMBL/GenBank/DDBJ databases">
        <title>Evolutionary Origins and Diversification of the Mycorrhizal Mutualists.</title>
        <authorList>
            <consortium name="DOE Joint Genome Institute"/>
            <consortium name="Mycorrhizal Genomics Consortium"/>
            <person name="Kohler A."/>
            <person name="Kuo A."/>
            <person name="Nagy L.G."/>
            <person name="Floudas D."/>
            <person name="Copeland A."/>
            <person name="Barry K.W."/>
            <person name="Cichocki N."/>
            <person name="Veneault-Fourrey C."/>
            <person name="LaButti K."/>
            <person name="Lindquist E.A."/>
            <person name="Lipzen A."/>
            <person name="Lundell T."/>
            <person name="Morin E."/>
            <person name="Murat C."/>
            <person name="Riley R."/>
            <person name="Ohm R."/>
            <person name="Sun H."/>
            <person name="Tunlid A."/>
            <person name="Henrissat B."/>
            <person name="Grigoriev I.V."/>
            <person name="Hibbett D.S."/>
            <person name="Martin F."/>
        </authorList>
    </citation>
    <scope>NUCLEOTIDE SEQUENCE [LARGE SCALE GENOMIC DNA]</scope>
    <source>
        <strain evidence="2">h7</strain>
    </source>
</reference>
<protein>
    <recommendedName>
        <fullName evidence="3">Transcription factor domain-containing protein</fullName>
    </recommendedName>
</protein>
<dbReference type="EMBL" id="KN831780">
    <property type="protein sequence ID" value="KIM41204.1"/>
    <property type="molecule type" value="Genomic_DNA"/>
</dbReference>
<evidence type="ECO:0000313" key="2">
    <source>
        <dbReference type="Proteomes" id="UP000053424"/>
    </source>
</evidence>
<gene>
    <name evidence="1" type="ORF">M413DRAFT_27603</name>
</gene>
<proteinExistence type="predicted"/>
<reference evidence="1 2" key="1">
    <citation type="submission" date="2014-04" db="EMBL/GenBank/DDBJ databases">
        <authorList>
            <consortium name="DOE Joint Genome Institute"/>
            <person name="Kuo A."/>
            <person name="Gay G."/>
            <person name="Dore J."/>
            <person name="Kohler A."/>
            <person name="Nagy L.G."/>
            <person name="Floudas D."/>
            <person name="Copeland A."/>
            <person name="Barry K.W."/>
            <person name="Cichocki N."/>
            <person name="Veneault-Fourrey C."/>
            <person name="LaButti K."/>
            <person name="Lindquist E.A."/>
            <person name="Lipzen A."/>
            <person name="Lundell T."/>
            <person name="Morin E."/>
            <person name="Murat C."/>
            <person name="Sun H."/>
            <person name="Tunlid A."/>
            <person name="Henrissat B."/>
            <person name="Grigoriev I.V."/>
            <person name="Hibbett D.S."/>
            <person name="Martin F."/>
            <person name="Nordberg H.P."/>
            <person name="Cantor M.N."/>
            <person name="Hua S.X."/>
        </authorList>
    </citation>
    <scope>NUCLEOTIDE SEQUENCE [LARGE SCALE GENOMIC DNA]</scope>
    <source>
        <strain evidence="2">h7</strain>
    </source>
</reference>
<dbReference type="Proteomes" id="UP000053424">
    <property type="component" value="Unassembled WGS sequence"/>
</dbReference>
<accession>A0A0C3CAG9</accession>
<keyword evidence="2" id="KW-1185">Reference proteome</keyword>
<dbReference type="HOGENOM" id="CLU_080209_0_0_1"/>
<sequence>MSSEKPEDSFDDTMAELLNLMKAPPTQTAANDLMLFYTESVEAHPSRADVLASTLQDLHHPLYTPIVDSDDESPSLADMLSFELAQFHSQGLSIDEDGIPIASSDLYLINCLLSGMSFKYRLAACPEQFANIMKGLDALPDNSSASELLVVGACIQLLTGGSGIFNTAKPIQYSMTEVATKLRFQKSVGTVKASNALKLLDVCQDFLIQ</sequence>
<evidence type="ECO:0008006" key="3">
    <source>
        <dbReference type="Google" id="ProtNLM"/>
    </source>
</evidence>
<organism evidence="1 2">
    <name type="scientific">Hebeloma cylindrosporum</name>
    <dbReference type="NCBI Taxonomy" id="76867"/>
    <lineage>
        <taxon>Eukaryota</taxon>
        <taxon>Fungi</taxon>
        <taxon>Dikarya</taxon>
        <taxon>Basidiomycota</taxon>
        <taxon>Agaricomycotina</taxon>
        <taxon>Agaricomycetes</taxon>
        <taxon>Agaricomycetidae</taxon>
        <taxon>Agaricales</taxon>
        <taxon>Agaricineae</taxon>
        <taxon>Hymenogastraceae</taxon>
        <taxon>Hebeloma</taxon>
    </lineage>
</organism>